<dbReference type="AlphaFoldDB" id="A0A6L2N531"/>
<gene>
    <name evidence="1" type="ORF">Tci_053294</name>
</gene>
<sequence length="374" mass="42976">MDPNSSLGKFFLGENVVEISSDKVEGSGHWNSLEFQDTANSGQKKEMKGMVFHKMDTEEVSNRFVAPCFVNDLEAYDGETNLGVEENMISNEYVVKLYLEHEVKRGNKLVKKELIIALRGTSSLAGGHVTQEEVVLEALVIRISQKFALLEEVRPGKVNEKALADTESDMNTMPYRIYETLRREEIKKVDRGIKLTFCVRYKGLKIKQKRKFKFICHRTNSFKDFEWSNVPRVKLSLFSKSDNTFLSLQALSNLHYFRGGFMNYFWSWMKCVDLVRRSIMTQIVSCPLDVLGSFMMKSIVIFSQFHATNRVSLDPDTSCQNLGEWNILIMGFTHDQVSQITKELVALDPDTSCQNLGQHEVLDYHLSAQEIIRY</sequence>
<protein>
    <submittedName>
        <fullName evidence="1">Uncharacterized protein</fullName>
    </submittedName>
</protein>
<name>A0A6L2N531_TANCI</name>
<evidence type="ECO:0000313" key="1">
    <source>
        <dbReference type="EMBL" id="GEU81316.1"/>
    </source>
</evidence>
<accession>A0A6L2N531</accession>
<comment type="caution">
    <text evidence="1">The sequence shown here is derived from an EMBL/GenBank/DDBJ whole genome shotgun (WGS) entry which is preliminary data.</text>
</comment>
<dbReference type="EMBL" id="BKCJ010008255">
    <property type="protein sequence ID" value="GEU81316.1"/>
    <property type="molecule type" value="Genomic_DNA"/>
</dbReference>
<organism evidence="1">
    <name type="scientific">Tanacetum cinerariifolium</name>
    <name type="common">Dalmatian daisy</name>
    <name type="synonym">Chrysanthemum cinerariifolium</name>
    <dbReference type="NCBI Taxonomy" id="118510"/>
    <lineage>
        <taxon>Eukaryota</taxon>
        <taxon>Viridiplantae</taxon>
        <taxon>Streptophyta</taxon>
        <taxon>Embryophyta</taxon>
        <taxon>Tracheophyta</taxon>
        <taxon>Spermatophyta</taxon>
        <taxon>Magnoliopsida</taxon>
        <taxon>eudicotyledons</taxon>
        <taxon>Gunneridae</taxon>
        <taxon>Pentapetalae</taxon>
        <taxon>asterids</taxon>
        <taxon>campanulids</taxon>
        <taxon>Asterales</taxon>
        <taxon>Asteraceae</taxon>
        <taxon>Asteroideae</taxon>
        <taxon>Anthemideae</taxon>
        <taxon>Anthemidinae</taxon>
        <taxon>Tanacetum</taxon>
    </lineage>
</organism>
<reference evidence="1" key="1">
    <citation type="journal article" date="2019" name="Sci. Rep.">
        <title>Draft genome of Tanacetum cinerariifolium, the natural source of mosquito coil.</title>
        <authorList>
            <person name="Yamashiro T."/>
            <person name="Shiraishi A."/>
            <person name="Satake H."/>
            <person name="Nakayama K."/>
        </authorList>
    </citation>
    <scope>NUCLEOTIDE SEQUENCE</scope>
</reference>
<proteinExistence type="predicted"/>